<keyword evidence="7" id="KW-0472">Membrane</keyword>
<dbReference type="InterPro" id="IPR008153">
    <property type="entry name" value="GAE_dom"/>
</dbReference>
<comment type="similarity">
    <text evidence="3">Belongs to the adaptor complexes large subunit family.</text>
</comment>
<accession>E1Z3T9</accession>
<protein>
    <recommendedName>
        <fullName evidence="9">GAE domain-containing protein</fullName>
    </recommendedName>
</protein>
<dbReference type="STRING" id="554065.E1Z3T9"/>
<dbReference type="PANTHER" id="PTHR22780">
    <property type="entry name" value="ADAPTIN, ALPHA/GAMMA/EPSILON"/>
    <property type="match status" value="1"/>
</dbReference>
<dbReference type="Pfam" id="PF01602">
    <property type="entry name" value="Adaptin_N"/>
    <property type="match status" value="1"/>
</dbReference>
<dbReference type="PIRSF" id="PIRSF037094">
    <property type="entry name" value="AP1_complex_gamma"/>
    <property type="match status" value="1"/>
</dbReference>
<dbReference type="AlphaFoldDB" id="E1Z3T9"/>
<dbReference type="InterPro" id="IPR011989">
    <property type="entry name" value="ARM-like"/>
</dbReference>
<dbReference type="GeneID" id="17358594"/>
<feature type="non-terminal residue" evidence="10">
    <location>
        <position position="1"/>
    </location>
</feature>
<dbReference type="InParanoid" id="E1Z3T9"/>
<dbReference type="OMA" id="AICAMRI"/>
<dbReference type="KEGG" id="cvr:CHLNCDRAFT_18984"/>
<dbReference type="InterPro" id="IPR008152">
    <property type="entry name" value="Clathrin_a/b/g-adaptin_app_Ig"/>
</dbReference>
<keyword evidence="8" id="KW-0968">Cytoplasmic vesicle</keyword>
<reference evidence="10 11" key="1">
    <citation type="journal article" date="2010" name="Plant Cell">
        <title>The Chlorella variabilis NC64A genome reveals adaptation to photosymbiosis, coevolution with viruses, and cryptic sex.</title>
        <authorList>
            <person name="Blanc G."/>
            <person name="Duncan G."/>
            <person name="Agarkova I."/>
            <person name="Borodovsky M."/>
            <person name="Gurnon J."/>
            <person name="Kuo A."/>
            <person name="Lindquist E."/>
            <person name="Lucas S."/>
            <person name="Pangilinan J."/>
            <person name="Polle J."/>
            <person name="Salamov A."/>
            <person name="Terry A."/>
            <person name="Yamada T."/>
            <person name="Dunigan D.D."/>
            <person name="Grigoriev I.V."/>
            <person name="Claverie J.M."/>
            <person name="Van Etten J.L."/>
        </authorList>
    </citation>
    <scope>NUCLEOTIDE SEQUENCE [LARGE SCALE GENOMIC DNA]</scope>
    <source>
        <strain evidence="10 11">NC64A</strain>
    </source>
</reference>
<evidence type="ECO:0000256" key="8">
    <source>
        <dbReference type="ARBA" id="ARBA00023329"/>
    </source>
</evidence>
<evidence type="ECO:0000256" key="1">
    <source>
        <dbReference type="ARBA" id="ARBA00004156"/>
    </source>
</evidence>
<dbReference type="InterPro" id="IPR050840">
    <property type="entry name" value="Adaptor_Complx_Large_Subunit"/>
</dbReference>
<evidence type="ECO:0000256" key="5">
    <source>
        <dbReference type="ARBA" id="ARBA00022927"/>
    </source>
</evidence>
<dbReference type="FunFam" id="1.25.10.10:FF:000030">
    <property type="entry name" value="AP-1 complex subunit gamma"/>
    <property type="match status" value="1"/>
</dbReference>
<organism evidence="11">
    <name type="scientific">Chlorella variabilis</name>
    <name type="common">Green alga</name>
    <dbReference type="NCBI Taxonomy" id="554065"/>
    <lineage>
        <taxon>Eukaryota</taxon>
        <taxon>Viridiplantae</taxon>
        <taxon>Chlorophyta</taxon>
        <taxon>core chlorophytes</taxon>
        <taxon>Trebouxiophyceae</taxon>
        <taxon>Chlorellales</taxon>
        <taxon>Chlorellaceae</taxon>
        <taxon>Chlorella clade</taxon>
        <taxon>Chlorella</taxon>
    </lineage>
</organism>
<evidence type="ECO:0000259" key="9">
    <source>
        <dbReference type="PROSITE" id="PS50180"/>
    </source>
</evidence>
<dbReference type="EMBL" id="GL433836">
    <property type="protein sequence ID" value="EFN59539.1"/>
    <property type="molecule type" value="Genomic_DNA"/>
</dbReference>
<dbReference type="InterPro" id="IPR002553">
    <property type="entry name" value="Clathrin/coatomer_adapt-like_N"/>
</dbReference>
<feature type="domain" description="GAE" evidence="9">
    <location>
        <begin position="753"/>
        <end position="868"/>
    </location>
</feature>
<dbReference type="Pfam" id="PF02883">
    <property type="entry name" value="Alpha_adaptinC2"/>
    <property type="match status" value="1"/>
</dbReference>
<dbReference type="SUPFAM" id="SSF48371">
    <property type="entry name" value="ARM repeat"/>
    <property type="match status" value="1"/>
</dbReference>
<dbReference type="Gene3D" id="1.25.10.10">
    <property type="entry name" value="Leucine-rich Repeat Variant"/>
    <property type="match status" value="1"/>
</dbReference>
<keyword evidence="11" id="KW-1185">Reference proteome</keyword>
<name>E1Z3T9_CHLVA</name>
<proteinExistence type="inferred from homology"/>
<evidence type="ECO:0000313" key="11">
    <source>
        <dbReference type="Proteomes" id="UP000008141"/>
    </source>
</evidence>
<evidence type="ECO:0000256" key="2">
    <source>
        <dbReference type="ARBA" id="ARBA00004555"/>
    </source>
</evidence>
<keyword evidence="5" id="KW-0653">Protein transport</keyword>
<dbReference type="GO" id="GO:0006886">
    <property type="term" value="P:intracellular protein transport"/>
    <property type="evidence" value="ECO:0007669"/>
    <property type="project" value="InterPro"/>
</dbReference>
<evidence type="ECO:0000313" key="10">
    <source>
        <dbReference type="EMBL" id="EFN59539.1"/>
    </source>
</evidence>
<evidence type="ECO:0000256" key="7">
    <source>
        <dbReference type="ARBA" id="ARBA00023136"/>
    </source>
</evidence>
<dbReference type="PROSITE" id="PS50180">
    <property type="entry name" value="GAE"/>
    <property type="match status" value="1"/>
</dbReference>
<dbReference type="eggNOG" id="KOG1062">
    <property type="taxonomic scope" value="Eukaryota"/>
</dbReference>
<dbReference type="GO" id="GO:0030121">
    <property type="term" value="C:AP-1 adaptor complex"/>
    <property type="evidence" value="ECO:0007669"/>
    <property type="project" value="InterPro"/>
</dbReference>
<evidence type="ECO:0000256" key="4">
    <source>
        <dbReference type="ARBA" id="ARBA00022448"/>
    </source>
</evidence>
<dbReference type="FunCoup" id="E1Z3T9">
    <property type="interactions" value="1960"/>
</dbReference>
<evidence type="ECO:0000256" key="6">
    <source>
        <dbReference type="ARBA" id="ARBA00023034"/>
    </source>
</evidence>
<gene>
    <name evidence="10" type="ORF">CHLNCDRAFT_18984</name>
</gene>
<dbReference type="SUPFAM" id="SSF49348">
    <property type="entry name" value="Clathrin adaptor appendage domain"/>
    <property type="match status" value="1"/>
</dbReference>
<keyword evidence="4" id="KW-0813">Transport</keyword>
<keyword evidence="6" id="KW-0333">Golgi apparatus</keyword>
<dbReference type="InterPro" id="IPR013041">
    <property type="entry name" value="Clathrin_app_Ig-like_sf"/>
</dbReference>
<dbReference type="GO" id="GO:0016192">
    <property type="term" value="P:vesicle-mediated transport"/>
    <property type="evidence" value="ECO:0007669"/>
    <property type="project" value="InterPro"/>
</dbReference>
<sequence length="871" mass="92465">RDLIKQVRQCKTAAEERDVVAKESAALRQAFKEQDGTYRHRQGAIAGQQRTTALMYIHMLGYPTHFGQMETLKLIASNGFPEKRVGYLGLMILLDERQEVLMLVTNSLKNDMNSRNQYTVGLALCALGNICSAEMARDLGPEVERLLVSQNPYLRKKAALCASRVLRKVPDMLESFLEKAPRLLEDRSHSVLLAGVTLMLDICAQEPAAVEAYRTHVPLLCRVLRSLIMGGFAPDYDVSDINDPFLQVAILRLLRVLGRGSAEASDAMSDVLAQVATNTESARNPGNAILYECVQTIMAVESIGGLRVLAVNILGRFLANKDNNIRYVALNTLARVVGVDAAAVQRHRATIVECVKDADISIRRRALELVYALVSEGNIRTLARELLDYLDVCDTEFKPDLANKVCQLVQRYAPDKRWYIDSLLQVLVQAGAYVKDDACRALILLVVNASQLHGYAVRASYRALAGSLDKAQPSLLMVATWCLGEYGELLVGPEGSKVLEGEQPVSASEADVVGLLEAVVQLPSASLAVREYALTALAKLVPRFPGSAERIKAMVAAYRQSSQLEVQTRSVEYSRLFNYPAIEPQLTCAHLACQGQPLFGVQEARMHHPPPFSVAGCTHALGPSFFAPQVLEHMPPLEESAYDASLEPSEASAAASAAAASTASAAADLAALLGLDAGLAATGAAPAAAPPASQTSAVNALSDLLAGDLLGGGGGVAPAPAAPAPAAAAPPAATADPVAGLFGGPAAAAPAAAAVQTITAFAKGPLTVTFRLEKQPGSPATTDILATYSNSGGAPLESFTLQAAVPKAMQLRLEPASATSVPPHSAGGVSQRLHVTNSLHKALVMRLRINYSLGGQQVLEQAEVSTFPPGF</sequence>
<dbReference type="InterPro" id="IPR016024">
    <property type="entry name" value="ARM-type_fold"/>
</dbReference>
<evidence type="ECO:0000256" key="3">
    <source>
        <dbReference type="ARBA" id="ARBA00006613"/>
    </source>
</evidence>
<comment type="subcellular location">
    <subcellularLocation>
        <location evidence="1">Cytoplasmic vesicle membrane</location>
    </subcellularLocation>
    <subcellularLocation>
        <location evidence="2">Golgi apparatus</location>
    </subcellularLocation>
</comment>
<dbReference type="Gene3D" id="2.60.40.1230">
    <property type="match status" value="1"/>
</dbReference>
<dbReference type="OrthoDB" id="28053at2759"/>
<dbReference type="RefSeq" id="XP_005851641.1">
    <property type="nucleotide sequence ID" value="XM_005851579.1"/>
</dbReference>
<dbReference type="Proteomes" id="UP000008141">
    <property type="component" value="Unassembled WGS sequence"/>
</dbReference>
<dbReference type="SMART" id="SM00809">
    <property type="entry name" value="Alpha_adaptinC2"/>
    <property type="match status" value="1"/>
</dbReference>
<dbReference type="InterPro" id="IPR017107">
    <property type="entry name" value="AP1_complex_gsu"/>
</dbReference>